<evidence type="ECO:0000256" key="2">
    <source>
        <dbReference type="ARBA" id="ARBA00022630"/>
    </source>
</evidence>
<keyword evidence="4" id="KW-0479">Metal-binding</keyword>
<dbReference type="InterPro" id="IPR028202">
    <property type="entry name" value="Reductase_C"/>
</dbReference>
<comment type="cofactor">
    <cofactor evidence="1">
        <name>FAD</name>
        <dbReference type="ChEBI" id="CHEBI:57692"/>
    </cofactor>
</comment>
<dbReference type="PRINTS" id="PR00411">
    <property type="entry name" value="PNDRDTASEI"/>
</dbReference>
<dbReference type="GO" id="GO:0005737">
    <property type="term" value="C:cytoplasm"/>
    <property type="evidence" value="ECO:0007669"/>
    <property type="project" value="TreeGrafter"/>
</dbReference>
<sequence>MTPVLSLSQLPDGHLHKVKVGNYDVLLANVQGEVFAVENKCSHYHLPLDKGALCEHRLRCPFHHACFDIRTGEQLEAPGMDGLPRFEVRIEDGQIQVSEEPVVRNGPESIPSRSGAKATEPGHYTYVVVGGGTAAAYAVEAIRSADREGSILMLGEEELPPYDRTKVSKNFMQGDDSVYSLPLRDADFYTKIGVTFRAGARVQKLHLQRKEITLANDERITYDRVLMATGGKPRQLDVPGADLKGVHTIREAKDALETCKKAGKETRVVIIGGSFIGLETAMSLGKRGATITVVTPDRILFEKVFGQQVGAFVKQLHEKEGVAFQLERRVQEVKGRDGHAVGVVLDNGEELPADLVVVGIGVAPATDYVEGVAFRDDHSLTVDGHLAVHGDGAWAAGDIATYPDREGMVRIEHWKVAGQQGRIAGRNMAGSSEAYTMVPYFWTNQQGTNLRYVGHGTDYDNIVFDGTPGKGPFLAFYVKDRHVQACLGVQRDTDVAAVNELMALGKMPAVDQLSGRDWTGICRSVQGTR</sequence>
<feature type="domain" description="Rieske" evidence="9">
    <location>
        <begin position="2"/>
        <end position="97"/>
    </location>
</feature>
<evidence type="ECO:0000256" key="8">
    <source>
        <dbReference type="ARBA" id="ARBA00023014"/>
    </source>
</evidence>
<keyword evidence="7" id="KW-0408">Iron</keyword>
<keyword evidence="2" id="KW-0285">Flavoprotein</keyword>
<dbReference type="InterPro" id="IPR023753">
    <property type="entry name" value="FAD/NAD-binding_dom"/>
</dbReference>
<evidence type="ECO:0000313" key="11">
    <source>
        <dbReference type="Proteomes" id="UP000237662"/>
    </source>
</evidence>
<comment type="caution">
    <text evidence="10">The sequence shown here is derived from an EMBL/GenBank/DDBJ whole genome shotgun (WGS) entry which is preliminary data.</text>
</comment>
<keyword evidence="8" id="KW-0411">Iron-sulfur</keyword>
<dbReference type="AlphaFoldDB" id="A0A2S6I099"/>
<dbReference type="Gene3D" id="2.102.10.10">
    <property type="entry name" value="Rieske [2Fe-2S] iron-sulphur domain"/>
    <property type="match status" value="1"/>
</dbReference>
<dbReference type="GO" id="GO:0051537">
    <property type="term" value="F:2 iron, 2 sulfur cluster binding"/>
    <property type="evidence" value="ECO:0007669"/>
    <property type="project" value="UniProtKB-KW"/>
</dbReference>
<dbReference type="GO" id="GO:0046872">
    <property type="term" value="F:metal ion binding"/>
    <property type="evidence" value="ECO:0007669"/>
    <property type="project" value="UniProtKB-KW"/>
</dbReference>
<dbReference type="RefSeq" id="WP_104421618.1">
    <property type="nucleotide sequence ID" value="NZ_PTJC01000008.1"/>
</dbReference>
<evidence type="ECO:0000256" key="5">
    <source>
        <dbReference type="ARBA" id="ARBA00022827"/>
    </source>
</evidence>
<dbReference type="InterPro" id="IPR036922">
    <property type="entry name" value="Rieske_2Fe-2S_sf"/>
</dbReference>
<evidence type="ECO:0000256" key="3">
    <source>
        <dbReference type="ARBA" id="ARBA00022714"/>
    </source>
</evidence>
<dbReference type="SUPFAM" id="SSF51905">
    <property type="entry name" value="FAD/NAD(P)-binding domain"/>
    <property type="match status" value="2"/>
</dbReference>
<gene>
    <name evidence="10" type="ORF">CLV84_4053</name>
</gene>
<dbReference type="Pfam" id="PF14759">
    <property type="entry name" value="Reductase_C"/>
    <property type="match status" value="1"/>
</dbReference>
<dbReference type="SUPFAM" id="SSF50022">
    <property type="entry name" value="ISP domain"/>
    <property type="match status" value="1"/>
</dbReference>
<dbReference type="OrthoDB" id="9792592at2"/>
<dbReference type="InterPro" id="IPR050446">
    <property type="entry name" value="FAD-oxidoreductase/Apoptosis"/>
</dbReference>
<dbReference type="Pfam" id="PF00355">
    <property type="entry name" value="Rieske"/>
    <property type="match status" value="1"/>
</dbReference>
<name>A0A2S6I099_9BACT</name>
<reference evidence="10 11" key="1">
    <citation type="submission" date="2018-02" db="EMBL/GenBank/DDBJ databases">
        <title>Genomic Encyclopedia of Archaeal and Bacterial Type Strains, Phase II (KMG-II): from individual species to whole genera.</title>
        <authorList>
            <person name="Goeker M."/>
        </authorList>
    </citation>
    <scope>NUCLEOTIDE SEQUENCE [LARGE SCALE GENOMIC DNA]</scope>
    <source>
        <strain evidence="10 11">DSM 29526</strain>
    </source>
</reference>
<dbReference type="Gene3D" id="3.50.50.60">
    <property type="entry name" value="FAD/NAD(P)-binding domain"/>
    <property type="match status" value="2"/>
</dbReference>
<dbReference type="GO" id="GO:0016651">
    <property type="term" value="F:oxidoreductase activity, acting on NAD(P)H"/>
    <property type="evidence" value="ECO:0007669"/>
    <property type="project" value="TreeGrafter"/>
</dbReference>
<dbReference type="SUPFAM" id="SSF55424">
    <property type="entry name" value="FAD/NAD-linked reductases, dimerisation (C-terminal) domain"/>
    <property type="match status" value="1"/>
</dbReference>
<keyword evidence="5" id="KW-0274">FAD</keyword>
<evidence type="ECO:0000256" key="4">
    <source>
        <dbReference type="ARBA" id="ARBA00022723"/>
    </source>
</evidence>
<protein>
    <submittedName>
        <fullName evidence="10">NAD/ferredoxin-dependent reductase-like protein</fullName>
    </submittedName>
</protein>
<proteinExistence type="predicted"/>
<dbReference type="PROSITE" id="PS51296">
    <property type="entry name" value="RIESKE"/>
    <property type="match status" value="1"/>
</dbReference>
<dbReference type="CDD" id="cd03478">
    <property type="entry name" value="Rieske_AIFL_N"/>
    <property type="match status" value="1"/>
</dbReference>
<dbReference type="PRINTS" id="PR00368">
    <property type="entry name" value="FADPNR"/>
</dbReference>
<organism evidence="10 11">
    <name type="scientific">Neolewinella xylanilytica</name>
    <dbReference type="NCBI Taxonomy" id="1514080"/>
    <lineage>
        <taxon>Bacteria</taxon>
        <taxon>Pseudomonadati</taxon>
        <taxon>Bacteroidota</taxon>
        <taxon>Saprospiria</taxon>
        <taxon>Saprospirales</taxon>
        <taxon>Lewinellaceae</taxon>
        <taxon>Neolewinella</taxon>
    </lineage>
</organism>
<dbReference type="PANTHER" id="PTHR43557">
    <property type="entry name" value="APOPTOSIS-INDUCING FACTOR 1"/>
    <property type="match status" value="1"/>
</dbReference>
<evidence type="ECO:0000256" key="6">
    <source>
        <dbReference type="ARBA" id="ARBA00023002"/>
    </source>
</evidence>
<dbReference type="EMBL" id="PTJC01000008">
    <property type="protein sequence ID" value="PPK84284.1"/>
    <property type="molecule type" value="Genomic_DNA"/>
</dbReference>
<keyword evidence="3" id="KW-0001">2Fe-2S</keyword>
<dbReference type="InterPro" id="IPR017941">
    <property type="entry name" value="Rieske_2Fe-2S"/>
</dbReference>
<evidence type="ECO:0000313" key="10">
    <source>
        <dbReference type="EMBL" id="PPK84284.1"/>
    </source>
</evidence>
<dbReference type="InterPro" id="IPR016156">
    <property type="entry name" value="FAD/NAD-linked_Rdtase_dimer_sf"/>
</dbReference>
<dbReference type="Proteomes" id="UP000237662">
    <property type="component" value="Unassembled WGS sequence"/>
</dbReference>
<evidence type="ECO:0000256" key="1">
    <source>
        <dbReference type="ARBA" id="ARBA00001974"/>
    </source>
</evidence>
<dbReference type="Gene3D" id="3.30.390.30">
    <property type="match status" value="1"/>
</dbReference>
<dbReference type="InterPro" id="IPR036188">
    <property type="entry name" value="FAD/NAD-bd_sf"/>
</dbReference>
<dbReference type="PANTHER" id="PTHR43557:SF2">
    <property type="entry name" value="RIESKE DOMAIN-CONTAINING PROTEIN-RELATED"/>
    <property type="match status" value="1"/>
</dbReference>
<evidence type="ECO:0000259" key="9">
    <source>
        <dbReference type="PROSITE" id="PS51296"/>
    </source>
</evidence>
<evidence type="ECO:0000256" key="7">
    <source>
        <dbReference type="ARBA" id="ARBA00023004"/>
    </source>
</evidence>
<keyword evidence="11" id="KW-1185">Reference proteome</keyword>
<dbReference type="Pfam" id="PF07992">
    <property type="entry name" value="Pyr_redox_2"/>
    <property type="match status" value="1"/>
</dbReference>
<accession>A0A2S6I099</accession>
<keyword evidence="6" id="KW-0560">Oxidoreductase</keyword>